<dbReference type="Proteomes" id="UP000808337">
    <property type="component" value="Unassembled WGS sequence"/>
</dbReference>
<dbReference type="AlphaFoldDB" id="A0A9D7XRL8"/>
<evidence type="ECO:0000313" key="1">
    <source>
        <dbReference type="EMBL" id="MBK9984176.1"/>
    </source>
</evidence>
<proteinExistence type="predicted"/>
<name>A0A9D7XRL8_9BACT</name>
<reference evidence="1 2" key="1">
    <citation type="submission" date="2020-10" db="EMBL/GenBank/DDBJ databases">
        <title>Connecting structure to function with the recovery of over 1000 high-quality activated sludge metagenome-assembled genomes encoding full-length rRNA genes using long-read sequencing.</title>
        <authorList>
            <person name="Singleton C.M."/>
            <person name="Petriglieri F."/>
            <person name="Kristensen J.M."/>
            <person name="Kirkegaard R.H."/>
            <person name="Michaelsen T.Y."/>
            <person name="Andersen M.H."/>
            <person name="Karst S.M."/>
            <person name="Dueholm M.S."/>
            <person name="Nielsen P.H."/>
            <person name="Albertsen M."/>
        </authorList>
    </citation>
    <scope>NUCLEOTIDE SEQUENCE [LARGE SCALE GENOMIC DNA]</scope>
    <source>
        <strain evidence="1">Ribe_18-Q3-R11-54_MAXAC.273</strain>
    </source>
</reference>
<protein>
    <recommendedName>
        <fullName evidence="3">Viral A-type inclusion protein</fullName>
    </recommendedName>
</protein>
<organism evidence="1 2">
    <name type="scientific">Candidatus Opimibacter skivensis</name>
    <dbReference type="NCBI Taxonomy" id="2982028"/>
    <lineage>
        <taxon>Bacteria</taxon>
        <taxon>Pseudomonadati</taxon>
        <taxon>Bacteroidota</taxon>
        <taxon>Saprospiria</taxon>
        <taxon>Saprospirales</taxon>
        <taxon>Saprospiraceae</taxon>
        <taxon>Candidatus Opimibacter</taxon>
    </lineage>
</organism>
<evidence type="ECO:0008006" key="3">
    <source>
        <dbReference type="Google" id="ProtNLM"/>
    </source>
</evidence>
<evidence type="ECO:0000313" key="2">
    <source>
        <dbReference type="Proteomes" id="UP000808337"/>
    </source>
</evidence>
<dbReference type="EMBL" id="JADKGY010000029">
    <property type="protein sequence ID" value="MBK9984176.1"/>
    <property type="molecule type" value="Genomic_DNA"/>
</dbReference>
<comment type="caution">
    <text evidence="1">The sequence shown here is derived from an EMBL/GenBank/DDBJ whole genome shotgun (WGS) entry which is preliminary data.</text>
</comment>
<gene>
    <name evidence="1" type="ORF">IPP15_17705</name>
</gene>
<sequence>MKFFQILFLSAALLMSCKPKNDEAKAPEMPANADVATYETEIMKIHDVAMPKMTDLNKLETALRNIRTEAGHSELGSAAIPPGLDDMIAQLKATQNGMLDWMEYYTPMRAKLQPEVMLEFMKQELVKITQVNKNIDDTIEKAKAWLAAHPS</sequence>
<dbReference type="PROSITE" id="PS51257">
    <property type="entry name" value="PROKAR_LIPOPROTEIN"/>
    <property type="match status" value="1"/>
</dbReference>
<accession>A0A9D7XRL8</accession>